<accession>A0A3M7QIC3</accession>
<proteinExistence type="predicted"/>
<keyword evidence="2" id="KW-1185">Reference proteome</keyword>
<reference evidence="1 2" key="1">
    <citation type="journal article" date="2018" name="Sci. Rep.">
        <title>Genomic signatures of local adaptation to the degree of environmental predictability in rotifers.</title>
        <authorList>
            <person name="Franch-Gras L."/>
            <person name="Hahn C."/>
            <person name="Garcia-Roger E.M."/>
            <person name="Carmona M.J."/>
            <person name="Serra M."/>
            <person name="Gomez A."/>
        </authorList>
    </citation>
    <scope>NUCLEOTIDE SEQUENCE [LARGE SCALE GENOMIC DNA]</scope>
    <source>
        <strain evidence="1">HYR1</strain>
    </source>
</reference>
<dbReference type="Proteomes" id="UP000276133">
    <property type="component" value="Unassembled WGS sequence"/>
</dbReference>
<protein>
    <submittedName>
        <fullName evidence="1">Uncharacterized protein</fullName>
    </submittedName>
</protein>
<organism evidence="1 2">
    <name type="scientific">Brachionus plicatilis</name>
    <name type="common">Marine rotifer</name>
    <name type="synonym">Brachionus muelleri</name>
    <dbReference type="NCBI Taxonomy" id="10195"/>
    <lineage>
        <taxon>Eukaryota</taxon>
        <taxon>Metazoa</taxon>
        <taxon>Spiralia</taxon>
        <taxon>Gnathifera</taxon>
        <taxon>Rotifera</taxon>
        <taxon>Eurotatoria</taxon>
        <taxon>Monogononta</taxon>
        <taxon>Pseudotrocha</taxon>
        <taxon>Ploima</taxon>
        <taxon>Brachionidae</taxon>
        <taxon>Brachionus</taxon>
    </lineage>
</organism>
<comment type="caution">
    <text evidence="1">The sequence shown here is derived from an EMBL/GenBank/DDBJ whole genome shotgun (WGS) entry which is preliminary data.</text>
</comment>
<name>A0A3M7QIC3_BRAPC</name>
<dbReference type="EMBL" id="REGN01006129">
    <property type="protein sequence ID" value="RNA10698.1"/>
    <property type="molecule type" value="Genomic_DNA"/>
</dbReference>
<evidence type="ECO:0000313" key="1">
    <source>
        <dbReference type="EMBL" id="RNA10698.1"/>
    </source>
</evidence>
<sequence>MEILYIGHSLMGIGGVYSLFTSYKSSSFWQNPPNRFFSSFFKFDRILSQIQNSRENFLSCFRIQESDLKPFITQHPCTITIGIQRSSIQKKCLQSWYSHTIHKIHVYSYSFRQLLLFVDINHMTPNFYRLNDSIKGGVINLDVRINFSIKIYRFILYDRLRPPSIKNGYRYKHQQNLIFEEFKEEYQDFETFLCGVKKLNFFFFILAKTVLKRFLRGLVDNVIRNLWKRIQKGLPRSNNSLEAWYKSLSQDVGSHPNVNKLAEHLKNEQHLTDVLIEQINSGIVYPREKSEIKKDNEIMLIITVEIMDCKEKTMFRLKSLKILPHLFTVATRRSGSTTFIRIRVTHITLIILPPQQIILLQQLKKLFLQLADLIETLLFKTSPLAPLVTVVICRFHLDPFIVPIEQSQRIAMVRYQLFALLHAFVIAAQIAGKGRLHAQRCRHCHYGLNNMKYACHNQHLANLNING</sequence>
<dbReference type="AlphaFoldDB" id="A0A3M7QIC3"/>
<evidence type="ECO:0000313" key="2">
    <source>
        <dbReference type="Proteomes" id="UP000276133"/>
    </source>
</evidence>
<gene>
    <name evidence="1" type="ORF">BpHYR1_019220</name>
</gene>